<dbReference type="Pfam" id="PF18011">
    <property type="entry name" value="Catalase_C"/>
    <property type="match status" value="1"/>
</dbReference>
<dbReference type="InterPro" id="IPR029062">
    <property type="entry name" value="Class_I_gatase-like"/>
</dbReference>
<dbReference type="FunFam" id="2.40.180.10:FF:000003">
    <property type="entry name" value="Catalase"/>
    <property type="match status" value="1"/>
</dbReference>
<feature type="binding site" description="axial binding residue" evidence="12">
    <location>
        <position position="367"/>
    </location>
    <ligand>
        <name>heme</name>
        <dbReference type="ChEBI" id="CHEBI:30413"/>
    </ligand>
    <ligandPart>
        <name>Fe</name>
        <dbReference type="ChEBI" id="CHEBI:18248"/>
    </ligandPart>
</feature>
<dbReference type="STRING" id="1192034.CAP_5125"/>
<feature type="domain" description="Catalase core" evidence="15">
    <location>
        <begin position="33"/>
        <end position="421"/>
    </location>
</feature>
<dbReference type="InterPro" id="IPR011614">
    <property type="entry name" value="Catalase_core"/>
</dbReference>
<evidence type="ECO:0000256" key="1">
    <source>
        <dbReference type="ARBA" id="ARBA00001971"/>
    </source>
</evidence>
<evidence type="ECO:0000256" key="3">
    <source>
        <dbReference type="ARBA" id="ARBA00012314"/>
    </source>
</evidence>
<reference evidence="16 17" key="1">
    <citation type="submission" date="2013-05" db="EMBL/GenBank/DDBJ databases">
        <title>Genome assembly of Chondromyces apiculatus DSM 436.</title>
        <authorList>
            <person name="Sharma G."/>
            <person name="Khatri I."/>
            <person name="Kaur C."/>
            <person name="Mayilraj S."/>
            <person name="Subramanian S."/>
        </authorList>
    </citation>
    <scope>NUCLEOTIDE SEQUENCE [LARGE SCALE GENOMIC DNA]</scope>
    <source>
        <strain evidence="16 17">DSM 436</strain>
    </source>
</reference>
<evidence type="ECO:0000313" key="16">
    <source>
        <dbReference type="EMBL" id="EYF03861.1"/>
    </source>
</evidence>
<dbReference type="InterPro" id="IPR041399">
    <property type="entry name" value="Catalase_large_C"/>
</dbReference>
<evidence type="ECO:0000256" key="11">
    <source>
        <dbReference type="PIRSR" id="PIRSR038927-1"/>
    </source>
</evidence>
<organism evidence="16 17">
    <name type="scientific">Chondromyces apiculatus DSM 436</name>
    <dbReference type="NCBI Taxonomy" id="1192034"/>
    <lineage>
        <taxon>Bacteria</taxon>
        <taxon>Pseudomonadati</taxon>
        <taxon>Myxococcota</taxon>
        <taxon>Polyangia</taxon>
        <taxon>Polyangiales</taxon>
        <taxon>Polyangiaceae</taxon>
        <taxon>Chondromyces</taxon>
    </lineage>
</organism>
<sequence length="721" mass="79176">MSQDGSAPTGAETDKKDAQLAHHRENAGEAYLTTDQGIRVSNTDNSLKLGERGPTLLEDFHFREKITRFDHERIPERVVHARGSAAHGYFQVYESLADLTRAKFLQDPSRKTPVFLRFSTVAGSRGSADTVRDVRGFAVKFYTDEGNFDLVGNNIPVFFIQDGIKFPDVIHAAKPEPDHEMPQAGTAHDSFWDFASLQTETTHMLMWAMSDRAIPRSYRMMEGFGVHTFRLVNAHGRSRFVKFHWKPLLGVHSLVWDEAQKLAGKDSDFHRRDLWEAIEKGNFPEWELGLQIVEEEDAEKLNFDLLDATKLIPEELVPVRRVGKLTLNRNPDNFFAETEQVAFCVSNLVPGIDVTDDPLMQARLFSYLDTQITRLGGPNFAQIPINKPVAPVDNHQQDGFHQHRIPTRKANYTPNSIGGGCPHLANLANGGYVHYPERVEGEKIRKRAETFADHFSQARLFWVSMSAPEKEHIVKAFRFELGKVEREEIRQRMIVNLTEVDAQLAKLVADGIGVDVQTALKTVGRRPGKPAVAGSSTSPSLSMENTLKTSVKTRKVAALVADGVSEGELKDVKTALESAGATVEVIGPRLGKLKSAEGGAVPVTMALPTTASVMFDAVFIPGGKASVEALLKDGSAIHFVLEAFKHHKTVGATGEGVDMLRAVPFPAVTLADAKGGQGAVVDQGVVTSQGAPDLVAFAGAFIQALAQHRHWDRPGAEAVPA</sequence>
<evidence type="ECO:0000313" key="17">
    <source>
        <dbReference type="Proteomes" id="UP000019678"/>
    </source>
</evidence>
<dbReference type="eggNOG" id="COG0753">
    <property type="taxonomic scope" value="Bacteria"/>
</dbReference>
<feature type="active site" evidence="11">
    <location>
        <position position="80"/>
    </location>
</feature>
<feature type="active site" evidence="11">
    <location>
        <position position="153"/>
    </location>
</feature>
<keyword evidence="7 10" id="KW-0560">Oxidoreductase</keyword>
<dbReference type="EC" id="1.11.1.6" evidence="3 10"/>
<dbReference type="InterPro" id="IPR010582">
    <property type="entry name" value="Catalase_immune_responsive"/>
</dbReference>
<evidence type="ECO:0000256" key="2">
    <source>
        <dbReference type="ARBA" id="ARBA00010660"/>
    </source>
</evidence>
<name>A0A017T5K6_9BACT</name>
<keyword evidence="8 10" id="KW-0408">Iron</keyword>
<evidence type="ECO:0000256" key="8">
    <source>
        <dbReference type="ARBA" id="ARBA00023004"/>
    </source>
</evidence>
<comment type="caution">
    <text evidence="16">The sequence shown here is derived from an EMBL/GenBank/DDBJ whole genome shotgun (WGS) entry which is preliminary data.</text>
</comment>
<evidence type="ECO:0000256" key="10">
    <source>
        <dbReference type="PIRNR" id="PIRNR038927"/>
    </source>
</evidence>
<dbReference type="InterPro" id="IPR020835">
    <property type="entry name" value="Catalase_sf"/>
</dbReference>
<comment type="catalytic activity">
    <reaction evidence="10 14">
        <text>2 H2O2 = O2 + 2 H2O</text>
        <dbReference type="Rhea" id="RHEA:20309"/>
        <dbReference type="ChEBI" id="CHEBI:15377"/>
        <dbReference type="ChEBI" id="CHEBI:15379"/>
        <dbReference type="ChEBI" id="CHEBI:16240"/>
        <dbReference type="EC" id="1.11.1.6"/>
    </reaction>
</comment>
<dbReference type="GO" id="GO:0004096">
    <property type="term" value="F:catalase activity"/>
    <property type="evidence" value="ECO:0007669"/>
    <property type="project" value="UniProtKB-UniRule"/>
</dbReference>
<feature type="binding site" evidence="13">
    <location>
        <position position="166"/>
    </location>
    <ligand>
        <name>heme</name>
        <dbReference type="ChEBI" id="CHEBI:30413"/>
    </ligand>
</feature>
<protein>
    <recommendedName>
        <fullName evidence="3 10">Catalase</fullName>
        <ecNumber evidence="3 10">1.11.1.6</ecNumber>
    </recommendedName>
</protein>
<dbReference type="OrthoDB" id="3169619at2"/>
<dbReference type="CDD" id="cd03132">
    <property type="entry name" value="GATase1_catalase"/>
    <property type="match status" value="1"/>
</dbReference>
<feature type="binding site" evidence="13">
    <location>
        <position position="77"/>
    </location>
    <ligand>
        <name>heme</name>
        <dbReference type="ChEBI" id="CHEBI:30413"/>
    </ligand>
</feature>
<comment type="function">
    <text evidence="10">Decomposes hydrogen peroxide into water and oxygen; serves to protect cells from the toxic effects of hydrogen peroxide.</text>
</comment>
<dbReference type="PROSITE" id="PS00438">
    <property type="entry name" value="CATALASE_2"/>
    <property type="match status" value="1"/>
</dbReference>
<dbReference type="CDD" id="cd08155">
    <property type="entry name" value="catalase_clade_2"/>
    <property type="match status" value="1"/>
</dbReference>
<dbReference type="PANTHER" id="PTHR42821:SF1">
    <property type="entry name" value="CATALASE-B"/>
    <property type="match status" value="1"/>
</dbReference>
<evidence type="ECO:0000256" key="14">
    <source>
        <dbReference type="RuleBase" id="RU000498"/>
    </source>
</evidence>
<evidence type="ECO:0000256" key="13">
    <source>
        <dbReference type="PIRSR" id="PIRSR038927-3"/>
    </source>
</evidence>
<feature type="binding site" evidence="13">
    <location>
        <position position="363"/>
    </location>
    <ligand>
        <name>heme</name>
        <dbReference type="ChEBI" id="CHEBI:30413"/>
    </ligand>
</feature>
<comment type="similarity">
    <text evidence="2">Belongs to the catalase family. HPII subfamily.</text>
</comment>
<dbReference type="Gene3D" id="1.20.1370.20">
    <property type="match status" value="1"/>
</dbReference>
<dbReference type="InterPro" id="IPR024708">
    <property type="entry name" value="Catalase_AS"/>
</dbReference>
<dbReference type="EMBL" id="ASRX01000041">
    <property type="protein sequence ID" value="EYF03861.1"/>
    <property type="molecule type" value="Genomic_DNA"/>
</dbReference>
<dbReference type="Proteomes" id="UP000019678">
    <property type="component" value="Unassembled WGS sequence"/>
</dbReference>
<proteinExistence type="inferred from homology"/>
<dbReference type="SMART" id="SM01060">
    <property type="entry name" value="Catalase"/>
    <property type="match status" value="1"/>
</dbReference>
<dbReference type="InterPro" id="IPR024712">
    <property type="entry name" value="Catalase_clade2"/>
</dbReference>
<dbReference type="GO" id="GO:0046872">
    <property type="term" value="F:metal ion binding"/>
    <property type="evidence" value="ECO:0007669"/>
    <property type="project" value="UniProtKB-KW"/>
</dbReference>
<dbReference type="PANTHER" id="PTHR42821">
    <property type="entry name" value="CATALASE"/>
    <property type="match status" value="1"/>
</dbReference>
<evidence type="ECO:0000256" key="12">
    <source>
        <dbReference type="PIRSR" id="PIRSR038927-2"/>
    </source>
</evidence>
<dbReference type="Pfam" id="PF00199">
    <property type="entry name" value="Catalase"/>
    <property type="match status" value="1"/>
</dbReference>
<comment type="cofactor">
    <cofactor evidence="1 10 12">
        <name>heme</name>
        <dbReference type="ChEBI" id="CHEBI:30413"/>
    </cofactor>
</comment>
<keyword evidence="9 10" id="KW-0376">Hydrogen peroxide</keyword>
<evidence type="ECO:0000259" key="15">
    <source>
        <dbReference type="SMART" id="SM01060"/>
    </source>
</evidence>
<feature type="binding site" evidence="13">
    <location>
        <position position="374"/>
    </location>
    <ligand>
        <name>heme</name>
        <dbReference type="ChEBI" id="CHEBI:30413"/>
    </ligand>
</feature>
<evidence type="ECO:0000256" key="9">
    <source>
        <dbReference type="ARBA" id="ARBA00023324"/>
    </source>
</evidence>
<keyword evidence="5 10" id="KW-0349">Heme</keyword>
<dbReference type="GO" id="GO:0006979">
    <property type="term" value="P:response to oxidative stress"/>
    <property type="evidence" value="ECO:0007669"/>
    <property type="project" value="InterPro"/>
</dbReference>
<dbReference type="SUPFAM" id="SSF52317">
    <property type="entry name" value="Class I glutamine amidotransferase-like"/>
    <property type="match status" value="1"/>
</dbReference>
<dbReference type="GO" id="GO:0042744">
    <property type="term" value="P:hydrogen peroxide catabolic process"/>
    <property type="evidence" value="ECO:0007669"/>
    <property type="project" value="UniProtKB-UniRule"/>
</dbReference>
<evidence type="ECO:0000256" key="4">
    <source>
        <dbReference type="ARBA" id="ARBA00022559"/>
    </source>
</evidence>
<keyword evidence="6 10" id="KW-0479">Metal-binding</keyword>
<dbReference type="PROSITE" id="PS51402">
    <property type="entry name" value="CATALASE_3"/>
    <property type="match status" value="1"/>
</dbReference>
<dbReference type="eggNOG" id="COG0693">
    <property type="taxonomic scope" value="Bacteria"/>
</dbReference>
<dbReference type="Gene3D" id="3.40.50.880">
    <property type="match status" value="1"/>
</dbReference>
<dbReference type="SUPFAM" id="SSF56634">
    <property type="entry name" value="Heme-dependent catalase-like"/>
    <property type="match status" value="1"/>
</dbReference>
<accession>A0A017T5K6</accession>
<dbReference type="RefSeq" id="WP_044245191.1">
    <property type="nucleotide sequence ID" value="NZ_ASRX01000041.1"/>
</dbReference>
<evidence type="ECO:0000256" key="6">
    <source>
        <dbReference type="ARBA" id="ARBA00022723"/>
    </source>
</evidence>
<dbReference type="InterPro" id="IPR018028">
    <property type="entry name" value="Catalase"/>
</dbReference>
<evidence type="ECO:0000256" key="5">
    <source>
        <dbReference type="ARBA" id="ARBA00022617"/>
    </source>
</evidence>
<dbReference type="GO" id="GO:0005829">
    <property type="term" value="C:cytosol"/>
    <property type="evidence" value="ECO:0007669"/>
    <property type="project" value="TreeGrafter"/>
</dbReference>
<dbReference type="GO" id="GO:0020037">
    <property type="term" value="F:heme binding"/>
    <property type="evidence" value="ECO:0007669"/>
    <property type="project" value="UniProtKB-UniRule"/>
</dbReference>
<dbReference type="AlphaFoldDB" id="A0A017T5K6"/>
<dbReference type="PRINTS" id="PR00067">
    <property type="entry name" value="CATALASE"/>
</dbReference>
<dbReference type="Gene3D" id="2.40.180.10">
    <property type="entry name" value="Catalase core domain"/>
    <property type="match status" value="1"/>
</dbReference>
<keyword evidence="4 10" id="KW-0575">Peroxidase</keyword>
<feature type="binding site" evidence="13">
    <location>
        <position position="117"/>
    </location>
    <ligand>
        <name>heme</name>
        <dbReference type="ChEBI" id="CHEBI:30413"/>
    </ligand>
</feature>
<dbReference type="InterPro" id="IPR002226">
    <property type="entry name" value="Catalase_haem_BS"/>
</dbReference>
<dbReference type="PIRSF" id="PIRSF038927">
    <property type="entry name" value="Catalase_clade2"/>
    <property type="match status" value="1"/>
</dbReference>
<dbReference type="InterPro" id="IPR043156">
    <property type="entry name" value="Catalase_clade2_helical"/>
</dbReference>
<evidence type="ECO:0000256" key="7">
    <source>
        <dbReference type="ARBA" id="ARBA00023002"/>
    </source>
</evidence>
<keyword evidence="17" id="KW-1185">Reference proteome</keyword>
<dbReference type="Pfam" id="PF06628">
    <property type="entry name" value="Catalase-rel"/>
    <property type="match status" value="1"/>
</dbReference>
<gene>
    <name evidence="16" type="ORF">CAP_5125</name>
</gene>
<dbReference type="PROSITE" id="PS00437">
    <property type="entry name" value="CATALASE_1"/>
    <property type="match status" value="1"/>
</dbReference>